<organism evidence="1">
    <name type="scientific">uncultured Mycoplasmataceae bacterium</name>
    <dbReference type="NCBI Taxonomy" id="300027"/>
    <lineage>
        <taxon>Bacteria</taxon>
        <taxon>Bacillati</taxon>
        <taxon>Mycoplasmatota</taxon>
        <taxon>Mollicutes</taxon>
        <taxon>Mycoplasmataceae</taxon>
        <taxon>environmental samples</taxon>
    </lineage>
</organism>
<reference evidence="1" key="1">
    <citation type="journal article" date="2020" name="J. ISSAAS">
        <title>Lactobacilli and other gastrointestinal microbiota of Peromyscus leucopus, reservoir host for agents of Lyme disease and other zoonoses in North America.</title>
        <authorList>
            <person name="Milovic A."/>
            <person name="Bassam K."/>
            <person name="Shao H."/>
            <person name="Chatzistamou I."/>
            <person name="Tufts D.M."/>
            <person name="Diuk-Wasser M."/>
            <person name="Barbour A.G."/>
        </authorList>
    </citation>
    <scope>NUCLEOTIDE SEQUENCE</scope>
    <source>
        <strain evidence="1">LL85</strain>
    </source>
</reference>
<sequence>MSKTKTLRVSDVDPEEFERIKVEETKVVNLKDLGDLSSSNIDEELSKLSKKQLKYRLKYEETDPVVIAKIKELLRNM</sequence>
<dbReference type="EMBL" id="MN991199">
    <property type="protein sequence ID" value="QIQ09897.1"/>
    <property type="molecule type" value="Genomic_DNA"/>
</dbReference>
<accession>A0A6G9HGS2</accession>
<name>A0A6G9HGS2_9MOLU</name>
<dbReference type="AlphaFoldDB" id="A0A6G9HGS2"/>
<protein>
    <submittedName>
        <fullName evidence="1">Uncharacterized protein</fullName>
    </submittedName>
</protein>
<gene>
    <name evidence="1" type="ORF">PlMoll_0600</name>
</gene>
<proteinExistence type="predicted"/>
<evidence type="ECO:0000313" key="1">
    <source>
        <dbReference type="EMBL" id="QIQ09897.1"/>
    </source>
</evidence>